<dbReference type="GO" id="GO:0003677">
    <property type="term" value="F:DNA binding"/>
    <property type="evidence" value="ECO:0007669"/>
    <property type="project" value="UniProtKB-UniRule"/>
</dbReference>
<organism evidence="4 5">
    <name type="scientific">Tamaricihabitans halophyticus</name>
    <dbReference type="NCBI Taxonomy" id="1262583"/>
    <lineage>
        <taxon>Bacteria</taxon>
        <taxon>Bacillati</taxon>
        <taxon>Actinomycetota</taxon>
        <taxon>Actinomycetes</taxon>
        <taxon>Pseudonocardiales</taxon>
        <taxon>Pseudonocardiaceae</taxon>
        <taxon>Tamaricihabitans</taxon>
    </lineage>
</organism>
<dbReference type="RefSeq" id="WP_132876015.1">
    <property type="nucleotide sequence ID" value="NZ_SLXQ01000001.1"/>
</dbReference>
<evidence type="ECO:0000256" key="2">
    <source>
        <dbReference type="PROSITE-ProRule" id="PRU00335"/>
    </source>
</evidence>
<dbReference type="SUPFAM" id="SSF46689">
    <property type="entry name" value="Homeodomain-like"/>
    <property type="match status" value="1"/>
</dbReference>
<dbReference type="InterPro" id="IPR009057">
    <property type="entry name" value="Homeodomain-like_sf"/>
</dbReference>
<feature type="domain" description="HTH tetR-type" evidence="3">
    <location>
        <begin position="2"/>
        <end position="62"/>
    </location>
</feature>
<dbReference type="AlphaFoldDB" id="A0A4R2R6Q8"/>
<evidence type="ECO:0000313" key="5">
    <source>
        <dbReference type="Proteomes" id="UP000294911"/>
    </source>
</evidence>
<dbReference type="Proteomes" id="UP000294911">
    <property type="component" value="Unassembled WGS sequence"/>
</dbReference>
<accession>A0A4R2R6Q8</accession>
<dbReference type="Gene3D" id="1.10.357.10">
    <property type="entry name" value="Tetracycline Repressor, domain 2"/>
    <property type="match status" value="1"/>
</dbReference>
<name>A0A4R2R6Q8_9PSEU</name>
<feature type="DNA-binding region" description="H-T-H motif" evidence="2">
    <location>
        <begin position="25"/>
        <end position="44"/>
    </location>
</feature>
<dbReference type="OrthoDB" id="7506349at2"/>
<keyword evidence="5" id="KW-1185">Reference proteome</keyword>
<keyword evidence="1 2" id="KW-0238">DNA-binding</keyword>
<reference evidence="4 5" key="1">
    <citation type="submission" date="2019-03" db="EMBL/GenBank/DDBJ databases">
        <title>Genomic Encyclopedia of Type Strains, Phase IV (KMG-IV): sequencing the most valuable type-strain genomes for metagenomic binning, comparative biology and taxonomic classification.</title>
        <authorList>
            <person name="Goeker M."/>
        </authorList>
    </citation>
    <scope>NUCLEOTIDE SEQUENCE [LARGE SCALE GENOMIC DNA]</scope>
    <source>
        <strain evidence="4 5">DSM 45765</strain>
    </source>
</reference>
<evidence type="ECO:0000256" key="1">
    <source>
        <dbReference type="ARBA" id="ARBA00023125"/>
    </source>
</evidence>
<protein>
    <recommendedName>
        <fullName evidence="3">HTH tetR-type domain-containing protein</fullName>
    </recommendedName>
</protein>
<proteinExistence type="predicted"/>
<evidence type="ECO:0000259" key="3">
    <source>
        <dbReference type="PROSITE" id="PS50977"/>
    </source>
</evidence>
<sequence length="184" mass="19707">MSARRRAVLDAAIAVLGREGPRGLTHRATDREAGLPEGSAANLFGRRSELLEGIVERMRQVERERWARLLPEQEPKTARELATSLVGLIQAGTGASEMETVRARLYLHLESPEAIAADNRGVTDEIAERVAAVGGDPAQVEILLSTVDGLALRAVTVGPGSLPNQATMVEALLRIMRVDADGKA</sequence>
<gene>
    <name evidence="4" type="ORF">EV191_1011506</name>
</gene>
<dbReference type="PROSITE" id="PS50977">
    <property type="entry name" value="HTH_TETR_2"/>
    <property type="match status" value="1"/>
</dbReference>
<dbReference type="InterPro" id="IPR001647">
    <property type="entry name" value="HTH_TetR"/>
</dbReference>
<evidence type="ECO:0000313" key="4">
    <source>
        <dbReference type="EMBL" id="TCP57549.1"/>
    </source>
</evidence>
<comment type="caution">
    <text evidence="4">The sequence shown here is derived from an EMBL/GenBank/DDBJ whole genome shotgun (WGS) entry which is preliminary data.</text>
</comment>
<dbReference type="EMBL" id="SLXQ01000001">
    <property type="protein sequence ID" value="TCP57549.1"/>
    <property type="molecule type" value="Genomic_DNA"/>
</dbReference>